<keyword evidence="2" id="KW-1185">Reference proteome</keyword>
<dbReference type="AlphaFoldDB" id="A0A6A6E5P0"/>
<sequence>MSRDKHRVTMQDDNFEYMSRSESAMEMKKQLGWKGAEYRVDADVQSDKQRITVDVEGITKTVSYNVVRIGEGRKGKGGTESPIRPRDMI</sequence>
<organism evidence="1 2">
    <name type="scientific">Zopfia rhizophila CBS 207.26</name>
    <dbReference type="NCBI Taxonomy" id="1314779"/>
    <lineage>
        <taxon>Eukaryota</taxon>
        <taxon>Fungi</taxon>
        <taxon>Dikarya</taxon>
        <taxon>Ascomycota</taxon>
        <taxon>Pezizomycotina</taxon>
        <taxon>Dothideomycetes</taxon>
        <taxon>Dothideomycetes incertae sedis</taxon>
        <taxon>Zopfiaceae</taxon>
        <taxon>Zopfia</taxon>
    </lineage>
</organism>
<gene>
    <name evidence="1" type="ORF">K469DRAFT_707569</name>
</gene>
<name>A0A6A6E5P0_9PEZI</name>
<dbReference type="EMBL" id="ML994632">
    <property type="protein sequence ID" value="KAF2185889.1"/>
    <property type="molecule type" value="Genomic_DNA"/>
</dbReference>
<dbReference type="Proteomes" id="UP000800200">
    <property type="component" value="Unassembled WGS sequence"/>
</dbReference>
<evidence type="ECO:0000313" key="1">
    <source>
        <dbReference type="EMBL" id="KAF2185889.1"/>
    </source>
</evidence>
<evidence type="ECO:0000313" key="2">
    <source>
        <dbReference type="Proteomes" id="UP000800200"/>
    </source>
</evidence>
<accession>A0A6A6E5P0</accession>
<proteinExistence type="predicted"/>
<protein>
    <submittedName>
        <fullName evidence="1">Uncharacterized protein</fullName>
    </submittedName>
</protein>
<reference evidence="1" key="1">
    <citation type="journal article" date="2020" name="Stud. Mycol.">
        <title>101 Dothideomycetes genomes: a test case for predicting lifestyles and emergence of pathogens.</title>
        <authorList>
            <person name="Haridas S."/>
            <person name="Albert R."/>
            <person name="Binder M."/>
            <person name="Bloem J."/>
            <person name="Labutti K."/>
            <person name="Salamov A."/>
            <person name="Andreopoulos B."/>
            <person name="Baker S."/>
            <person name="Barry K."/>
            <person name="Bills G."/>
            <person name="Bluhm B."/>
            <person name="Cannon C."/>
            <person name="Castanera R."/>
            <person name="Culley D."/>
            <person name="Daum C."/>
            <person name="Ezra D."/>
            <person name="Gonzalez J."/>
            <person name="Henrissat B."/>
            <person name="Kuo A."/>
            <person name="Liang C."/>
            <person name="Lipzen A."/>
            <person name="Lutzoni F."/>
            <person name="Magnuson J."/>
            <person name="Mondo S."/>
            <person name="Nolan M."/>
            <person name="Ohm R."/>
            <person name="Pangilinan J."/>
            <person name="Park H.-J."/>
            <person name="Ramirez L."/>
            <person name="Alfaro M."/>
            <person name="Sun H."/>
            <person name="Tritt A."/>
            <person name="Yoshinaga Y."/>
            <person name="Zwiers L.-H."/>
            <person name="Turgeon B."/>
            <person name="Goodwin S."/>
            <person name="Spatafora J."/>
            <person name="Crous P."/>
            <person name="Grigoriev I."/>
        </authorList>
    </citation>
    <scope>NUCLEOTIDE SEQUENCE</scope>
    <source>
        <strain evidence="1">CBS 207.26</strain>
    </source>
</reference>